<dbReference type="AlphaFoldDB" id="T1JZM9"/>
<feature type="domain" description="Replication factor-A protein 1 N-terminal" evidence="6">
    <location>
        <begin position="6"/>
        <end position="102"/>
    </location>
</feature>
<keyword evidence="5" id="KW-0238">DNA-binding</keyword>
<accession>T1JZM9</accession>
<dbReference type="GO" id="GO:0003677">
    <property type="term" value="F:DNA binding"/>
    <property type="evidence" value="ECO:0007669"/>
    <property type="project" value="UniProtKB-KW"/>
</dbReference>
<dbReference type="HOGENOM" id="CLU_012393_2_2_1"/>
<dbReference type="CDD" id="cd04474">
    <property type="entry name" value="RPA1_DBD_A"/>
    <property type="match status" value="1"/>
</dbReference>
<dbReference type="STRING" id="32264.T1JZM9"/>
<keyword evidence="2" id="KW-0479">Metal-binding</keyword>
<proteinExistence type="inferred from homology"/>
<reference evidence="8" key="1">
    <citation type="submission" date="2011-08" db="EMBL/GenBank/DDBJ databases">
        <authorList>
            <person name="Rombauts S."/>
        </authorList>
    </citation>
    <scope>NUCLEOTIDE SEQUENCE</scope>
    <source>
        <strain evidence="8">London</strain>
    </source>
</reference>
<dbReference type="GO" id="GO:0006260">
    <property type="term" value="P:DNA replication"/>
    <property type="evidence" value="ECO:0007669"/>
    <property type="project" value="InterPro"/>
</dbReference>
<dbReference type="eggNOG" id="KOG0851">
    <property type="taxonomic scope" value="Eukaryota"/>
</dbReference>
<name>T1JZM9_TETUR</name>
<evidence type="ECO:0000256" key="4">
    <source>
        <dbReference type="ARBA" id="ARBA00022833"/>
    </source>
</evidence>
<dbReference type="InterPro" id="IPR012340">
    <property type="entry name" value="NA-bd_OB-fold"/>
</dbReference>
<dbReference type="Gene3D" id="2.40.50.140">
    <property type="entry name" value="Nucleic acid-binding proteins"/>
    <property type="match status" value="3"/>
</dbReference>
<comment type="similarity">
    <text evidence="1">Belongs to the replication factor A protein 1 family.</text>
</comment>
<dbReference type="GO" id="GO:0005634">
    <property type="term" value="C:nucleus"/>
    <property type="evidence" value="ECO:0007669"/>
    <property type="project" value="InterPro"/>
</dbReference>
<keyword evidence="3" id="KW-0863">Zinc-finger</keyword>
<keyword evidence="8" id="KW-1185">Reference proteome</keyword>
<organism evidence="7 8">
    <name type="scientific">Tetranychus urticae</name>
    <name type="common">Two-spotted spider mite</name>
    <dbReference type="NCBI Taxonomy" id="32264"/>
    <lineage>
        <taxon>Eukaryota</taxon>
        <taxon>Metazoa</taxon>
        <taxon>Ecdysozoa</taxon>
        <taxon>Arthropoda</taxon>
        <taxon>Chelicerata</taxon>
        <taxon>Arachnida</taxon>
        <taxon>Acari</taxon>
        <taxon>Acariformes</taxon>
        <taxon>Trombidiformes</taxon>
        <taxon>Prostigmata</taxon>
        <taxon>Eleutherengona</taxon>
        <taxon>Raphignathae</taxon>
        <taxon>Tetranychoidea</taxon>
        <taxon>Tetranychidae</taxon>
        <taxon>Tetranychus</taxon>
    </lineage>
</organism>
<dbReference type="GO" id="GO:0008270">
    <property type="term" value="F:zinc ion binding"/>
    <property type="evidence" value="ECO:0007669"/>
    <property type="project" value="UniProtKB-KW"/>
</dbReference>
<dbReference type="SMR" id="T1JZM9"/>
<dbReference type="EnsemblMetazoa" id="tetur03g04540.1">
    <property type="protein sequence ID" value="tetur03g04540.1"/>
    <property type="gene ID" value="tetur03g04540"/>
</dbReference>
<evidence type="ECO:0000256" key="2">
    <source>
        <dbReference type="ARBA" id="ARBA00022723"/>
    </source>
</evidence>
<reference evidence="7" key="2">
    <citation type="submission" date="2015-06" db="UniProtKB">
        <authorList>
            <consortium name="EnsemblMetazoa"/>
        </authorList>
    </citation>
    <scope>IDENTIFICATION</scope>
</reference>
<keyword evidence="4" id="KW-0862">Zinc</keyword>
<dbReference type="FunFam" id="2.40.50.140:FF:000041">
    <property type="entry name" value="Replication protein A subunit"/>
    <property type="match status" value="1"/>
</dbReference>
<dbReference type="SUPFAM" id="SSF50249">
    <property type="entry name" value="Nucleic acid-binding proteins"/>
    <property type="match status" value="3"/>
</dbReference>
<protein>
    <recommendedName>
        <fullName evidence="6">Replication factor-A protein 1 N-terminal domain-containing protein</fullName>
    </recommendedName>
</protein>
<evidence type="ECO:0000313" key="7">
    <source>
        <dbReference type="EnsemblMetazoa" id="tetur03g04540.1"/>
    </source>
</evidence>
<dbReference type="EMBL" id="CAEY01001124">
    <property type="status" value="NOT_ANNOTATED_CDS"/>
    <property type="molecule type" value="Genomic_DNA"/>
</dbReference>
<sequence length="324" mass="35629">MTLPKLTEGAFEKILSGCEMDSPIVQLLAQKNASATSVNRLQVLLSDGNVSYQFCLIVGPLVLRVETAEFGKFSVIRLLKYYCKQTNHDKRVIIITEAEVVTPGAVVGLKLGNPSIVTDFSKELDSNAQTLDHQFGGKSSGAIKFASQFNDVPVFKEEQICPVSQITPYVKNWVLRGRVTSKSTVVSWNNVKGSGKLFTFNLADHSGEIKITAFRGECDKYFDVVILGKSDIEHAYELVLNSTSIVKLDAVNENRCPQVNYDFVKIGQLESVPSNSCVDVVGVCRDPSVLTTLTSKNSGKDNFVQSKLFSRIMAMVGRLKIKVC</sequence>
<dbReference type="InterPro" id="IPR007199">
    <property type="entry name" value="Rep_factor-A_N"/>
</dbReference>
<evidence type="ECO:0000256" key="5">
    <source>
        <dbReference type="ARBA" id="ARBA00023125"/>
    </source>
</evidence>
<dbReference type="Pfam" id="PF04057">
    <property type="entry name" value="Rep-A_N"/>
    <property type="match status" value="1"/>
</dbReference>
<evidence type="ECO:0000256" key="1">
    <source>
        <dbReference type="ARBA" id="ARBA00005690"/>
    </source>
</evidence>
<dbReference type="Proteomes" id="UP000015104">
    <property type="component" value="Unassembled WGS sequence"/>
</dbReference>
<evidence type="ECO:0000256" key="3">
    <source>
        <dbReference type="ARBA" id="ARBA00022771"/>
    </source>
</evidence>
<evidence type="ECO:0000313" key="8">
    <source>
        <dbReference type="Proteomes" id="UP000015104"/>
    </source>
</evidence>
<evidence type="ECO:0000259" key="6">
    <source>
        <dbReference type="Pfam" id="PF04057"/>
    </source>
</evidence>